<comment type="caution">
    <text evidence="1">The sequence shown here is derived from an EMBL/GenBank/DDBJ whole genome shotgun (WGS) entry which is preliminary data.</text>
</comment>
<reference evidence="1 2" key="1">
    <citation type="submission" date="2019-03" db="EMBL/GenBank/DDBJ databases">
        <title>Genomics of glacier-inhabiting Cryobacterium strains.</title>
        <authorList>
            <person name="Liu Q."/>
            <person name="Xin Y.-H."/>
        </authorList>
    </citation>
    <scope>NUCLEOTIDE SEQUENCE [LARGE SCALE GENOMIC DNA]</scope>
    <source>
        <strain evidence="1 2">Sr36</strain>
    </source>
</reference>
<dbReference type="OrthoDB" id="5123456at2"/>
<keyword evidence="2" id="KW-1185">Reference proteome</keyword>
<name>A0A4R9ALP1_9MICO</name>
<proteinExistence type="predicted"/>
<accession>A0A4R9ALP1</accession>
<dbReference type="Proteomes" id="UP000298154">
    <property type="component" value="Unassembled WGS sequence"/>
</dbReference>
<gene>
    <name evidence="1" type="ORF">E3T47_10640</name>
</gene>
<protein>
    <submittedName>
        <fullName evidence="1">Uncharacterized protein</fullName>
    </submittedName>
</protein>
<evidence type="ECO:0000313" key="2">
    <source>
        <dbReference type="Proteomes" id="UP000298154"/>
    </source>
</evidence>
<organism evidence="1 2">
    <name type="scientific">Cryobacterium ruanii</name>
    <dbReference type="NCBI Taxonomy" id="1259197"/>
    <lineage>
        <taxon>Bacteria</taxon>
        <taxon>Bacillati</taxon>
        <taxon>Actinomycetota</taxon>
        <taxon>Actinomycetes</taxon>
        <taxon>Micrococcales</taxon>
        <taxon>Microbacteriaceae</taxon>
        <taxon>Cryobacterium</taxon>
    </lineage>
</organism>
<dbReference type="RefSeq" id="WP_134556034.1">
    <property type="nucleotide sequence ID" value="NZ_SOHK01000015.1"/>
</dbReference>
<dbReference type="EMBL" id="SOHK01000015">
    <property type="protein sequence ID" value="TFD65282.1"/>
    <property type="molecule type" value="Genomic_DNA"/>
</dbReference>
<dbReference type="AlphaFoldDB" id="A0A4R9ALP1"/>
<sequence length="112" mass="11740">MANSATTDAGTRAGWAGALNALELSLDTAARSMGPAVVGGASEPLIAWIPPSALGLLPTEFADRAQDLLTNQRKFIGELEQARSLTLKHLTAVRSVPPERDARASVYLDVNG</sequence>
<evidence type="ECO:0000313" key="1">
    <source>
        <dbReference type="EMBL" id="TFD65282.1"/>
    </source>
</evidence>